<proteinExistence type="predicted"/>
<dbReference type="GO" id="GO:0016758">
    <property type="term" value="F:hexosyltransferase activity"/>
    <property type="evidence" value="ECO:0007669"/>
    <property type="project" value="UniProtKB-ARBA"/>
</dbReference>
<protein>
    <submittedName>
        <fullName evidence="2">Glycosyltransferase family 2 protein</fullName>
    </submittedName>
</protein>
<dbReference type="InterPro" id="IPR001173">
    <property type="entry name" value="Glyco_trans_2-like"/>
</dbReference>
<reference evidence="2" key="1">
    <citation type="submission" date="2022-12" db="EMBL/GenBank/DDBJ databases">
        <title>Polyphasic identification of a Novel Hot-Spring Cyanobacterium Ocullathermofonsia sinensis gen nov. sp. nov. and Genomic Insights on its Adaptations to the Thermal Habitat.</title>
        <authorList>
            <person name="Daroch M."/>
            <person name="Tang J."/>
            <person name="Jiang Y."/>
        </authorList>
    </citation>
    <scope>NUCLEOTIDE SEQUENCE</scope>
    <source>
        <strain evidence="2">PKUAC-SCTA174</strain>
    </source>
</reference>
<feature type="domain" description="Glycosyltransferase 2-like" evidence="1">
    <location>
        <begin position="8"/>
        <end position="182"/>
    </location>
</feature>
<evidence type="ECO:0000259" key="1">
    <source>
        <dbReference type="Pfam" id="PF00535"/>
    </source>
</evidence>
<dbReference type="RefSeq" id="WP_268610622.1">
    <property type="nucleotide sequence ID" value="NZ_CP113797.1"/>
</dbReference>
<sequence>MEPMPLVSIIIVSYNYEQFLRDAIDSALNQTYKKIEVIVVDDGSTDSSPTIINSYGDQIIKVLKKNGGEASAVNAGVAASSGDIICLLDSDDLYFPERITKVVEFFNSSSEVGWVFTESAAVTTVDFQSSGAEAIFSDIRCKNVEKTFRKIDFRENIKRAELPNFTPSSSNLCFSRSLLEQLFPLPEIKGFTGMALTDLYVTSIAVGLATGYKTEQKLGIYRVHMKHKSLTLARRRRIYAEIYMTAGYWMKINFPAFKKLSKKLITKGYGAYLNSRHLKLDSADADCETMMSKYLMTLPFLEQIEARLMIFYYSIQLRSLYS</sequence>
<name>A0A9E9CA90_9CYAN</name>
<dbReference type="PANTHER" id="PTHR22916:SF3">
    <property type="entry name" value="UDP-GLCNAC:BETAGAL BETA-1,3-N-ACETYLGLUCOSAMINYLTRANSFERASE-LIKE PROTEIN 1"/>
    <property type="match status" value="1"/>
</dbReference>
<dbReference type="EMBL" id="CP113797">
    <property type="protein sequence ID" value="WAL60662.1"/>
    <property type="molecule type" value="Genomic_DNA"/>
</dbReference>
<dbReference type="KEGG" id="tsin:OXH18_01295"/>
<evidence type="ECO:0000313" key="3">
    <source>
        <dbReference type="Proteomes" id="UP001163152"/>
    </source>
</evidence>
<organism evidence="2 3">
    <name type="scientific">Thermocoleostomius sinensis A174</name>
    <dbReference type="NCBI Taxonomy" id="2016057"/>
    <lineage>
        <taxon>Bacteria</taxon>
        <taxon>Bacillati</taxon>
        <taxon>Cyanobacteriota</taxon>
        <taxon>Cyanophyceae</taxon>
        <taxon>Oculatellales</taxon>
        <taxon>Oculatellaceae</taxon>
        <taxon>Thermocoleostomius</taxon>
    </lineage>
</organism>
<gene>
    <name evidence="2" type="ORF">OXH18_01295</name>
</gene>
<dbReference type="SUPFAM" id="SSF53448">
    <property type="entry name" value="Nucleotide-diphospho-sugar transferases"/>
    <property type="match status" value="1"/>
</dbReference>
<dbReference type="InterPro" id="IPR029044">
    <property type="entry name" value="Nucleotide-diphossugar_trans"/>
</dbReference>
<accession>A0A9E9CA90</accession>
<dbReference type="AlphaFoldDB" id="A0A9E9CA90"/>
<evidence type="ECO:0000313" key="2">
    <source>
        <dbReference type="EMBL" id="WAL60662.1"/>
    </source>
</evidence>
<dbReference type="Proteomes" id="UP001163152">
    <property type="component" value="Chromosome"/>
</dbReference>
<dbReference type="Pfam" id="PF00535">
    <property type="entry name" value="Glycos_transf_2"/>
    <property type="match status" value="1"/>
</dbReference>
<dbReference type="PANTHER" id="PTHR22916">
    <property type="entry name" value="GLYCOSYLTRANSFERASE"/>
    <property type="match status" value="1"/>
</dbReference>
<keyword evidence="3" id="KW-1185">Reference proteome</keyword>
<dbReference type="Gene3D" id="3.90.550.10">
    <property type="entry name" value="Spore Coat Polysaccharide Biosynthesis Protein SpsA, Chain A"/>
    <property type="match status" value="1"/>
</dbReference>